<name>A0A5P8E766_9BACT</name>
<dbReference type="GO" id="GO:0004519">
    <property type="term" value="F:endonuclease activity"/>
    <property type="evidence" value="ECO:0007669"/>
    <property type="project" value="UniProtKB-KW"/>
</dbReference>
<keyword evidence="3" id="KW-0238">DNA-binding</keyword>
<reference evidence="5 6" key="1">
    <citation type="submission" date="2018-11" db="EMBL/GenBank/DDBJ databases">
        <authorList>
            <person name="Na S.W."/>
            <person name="Baik M."/>
        </authorList>
    </citation>
    <scope>NUCLEOTIDE SEQUENCE [LARGE SCALE GENOMIC DNA]</scope>
    <source>
        <strain evidence="5 6">E39</strain>
    </source>
</reference>
<evidence type="ECO:0000256" key="3">
    <source>
        <dbReference type="ARBA" id="ARBA00023125"/>
    </source>
</evidence>
<keyword evidence="2" id="KW-0680">Restriction system</keyword>
<dbReference type="EMBL" id="CP033459">
    <property type="protein sequence ID" value="QFQ12782.1"/>
    <property type="molecule type" value="Genomic_DNA"/>
</dbReference>
<dbReference type="GO" id="GO:0003677">
    <property type="term" value="F:DNA binding"/>
    <property type="evidence" value="ECO:0007669"/>
    <property type="project" value="UniProtKB-KW"/>
</dbReference>
<organism evidence="5 6">
    <name type="scientific">Pseudoprevotella muciniphila</name>
    <dbReference type="NCBI Taxonomy" id="2133944"/>
    <lineage>
        <taxon>Bacteria</taxon>
        <taxon>Pseudomonadati</taxon>
        <taxon>Bacteroidota</taxon>
        <taxon>Bacteroidia</taxon>
        <taxon>Bacteroidales</taxon>
        <taxon>Prevotellaceae</taxon>
        <taxon>Pseudoprevotella</taxon>
    </lineage>
</organism>
<keyword evidence="5" id="KW-0540">Nuclease</keyword>
<dbReference type="KEGG" id="alq:C7Y71_006985"/>
<gene>
    <name evidence="5" type="ORF">C7Y71_006985</name>
</gene>
<dbReference type="InterPro" id="IPR044946">
    <property type="entry name" value="Restrct_endonuc_typeI_TRD_sf"/>
</dbReference>
<keyword evidence="5" id="KW-0255">Endonuclease</keyword>
<dbReference type="Gene3D" id="3.90.220.20">
    <property type="entry name" value="DNA methylase specificity domains"/>
    <property type="match status" value="1"/>
</dbReference>
<evidence type="ECO:0000256" key="1">
    <source>
        <dbReference type="ARBA" id="ARBA00010923"/>
    </source>
</evidence>
<dbReference type="RefSeq" id="WP_111898328.1">
    <property type="nucleotide sequence ID" value="NZ_CP033459.1"/>
</dbReference>
<dbReference type="AlphaFoldDB" id="A0A5P8E766"/>
<keyword evidence="6" id="KW-1185">Reference proteome</keyword>
<evidence type="ECO:0000313" key="6">
    <source>
        <dbReference type="Proteomes" id="UP000249375"/>
    </source>
</evidence>
<dbReference type="SUPFAM" id="SSF116734">
    <property type="entry name" value="DNA methylase specificity domain"/>
    <property type="match status" value="1"/>
</dbReference>
<dbReference type="Proteomes" id="UP000249375">
    <property type="component" value="Chromosome"/>
</dbReference>
<dbReference type="GO" id="GO:0009307">
    <property type="term" value="P:DNA restriction-modification system"/>
    <property type="evidence" value="ECO:0007669"/>
    <property type="project" value="UniProtKB-KW"/>
</dbReference>
<dbReference type="InterPro" id="IPR000055">
    <property type="entry name" value="Restrct_endonuc_typeI_TRD"/>
</dbReference>
<sequence>MKLKEYTIGQLAEVTRGTSLSGEFYSSEGKFIRLTGGNFDYQNNRFKHNTSKENLYYIGEVKDKYILKHNDIITPLTEQTPGLIGSTAFIPESGKYIQSQDVALVTPNESLLDKDFCFYLLSSNFVKKQLASGAQQTKIRHTSPDRIKQCKVFIPAIEEQKRIGKLLRHLDEKITLNIAINRNLATPDRSSRAVGVRRAA</sequence>
<dbReference type="PANTHER" id="PTHR30408">
    <property type="entry name" value="TYPE-1 RESTRICTION ENZYME ECOKI SPECIFICITY PROTEIN"/>
    <property type="match status" value="1"/>
</dbReference>
<dbReference type="Pfam" id="PF01420">
    <property type="entry name" value="Methylase_S"/>
    <property type="match status" value="1"/>
</dbReference>
<comment type="similarity">
    <text evidence="1">Belongs to the type-I restriction system S methylase family.</text>
</comment>
<accession>A0A5P8E766</accession>
<dbReference type="OrthoDB" id="9816225at2"/>
<evidence type="ECO:0000313" key="5">
    <source>
        <dbReference type="EMBL" id="QFQ12782.1"/>
    </source>
</evidence>
<dbReference type="InterPro" id="IPR052021">
    <property type="entry name" value="Type-I_RS_S_subunit"/>
</dbReference>
<feature type="domain" description="Type I restriction modification DNA specificity" evidence="4">
    <location>
        <begin position="4"/>
        <end position="181"/>
    </location>
</feature>
<dbReference type="PANTHER" id="PTHR30408:SF13">
    <property type="entry name" value="TYPE I RESTRICTION ENZYME HINDI SPECIFICITY SUBUNIT"/>
    <property type="match status" value="1"/>
</dbReference>
<protein>
    <submittedName>
        <fullName evidence="5">Restriction endonuclease subunit S</fullName>
    </submittedName>
</protein>
<evidence type="ECO:0000259" key="4">
    <source>
        <dbReference type="Pfam" id="PF01420"/>
    </source>
</evidence>
<proteinExistence type="inferred from homology"/>
<evidence type="ECO:0000256" key="2">
    <source>
        <dbReference type="ARBA" id="ARBA00022747"/>
    </source>
</evidence>
<keyword evidence="5" id="KW-0378">Hydrolase</keyword>
<dbReference type="REBASE" id="364088">
    <property type="entry name" value="S2.AspE39ORF6975P"/>
</dbReference>